<accession>A0A1Q9CNQ9</accession>
<sequence length="513" mass="56854">MQADFDGKRLLSARYRVLAFLGARGLRQLGGVWPKVGQYLSTQGDKWPDEVLSELRKLRDAMPAAPAHITQRTIKEDLGQPVEKLFRSFEEQPIASASIGQVHKAILHDGRLVAVKVQHRHAARQIPIDVAYMRLLANLAWLLTLGEVVEWLGAVLEELDFQNEAKNQSRGRSELQAAGLDIATCHHLPILSWVSMGAFLFEFPEKPLFPNSDRFGRQLFELGADPNDHYATMQSKSKGKEGEALVLLWRRNEVEGHQVTAGDASLSAAERLEVMTSLVRAYAHGLFVSGHFNGDPHAGNLLVTRKNGKAQCVLLDWGLTKELTNQRRLAACKLIVAVGMKDTNGIVEAFREMGMNFSANADPEPELLLTILRHISLIEHKTESRRIEAKFGQTMEKAIYHKMGLHSKVDSYTGDFFFIFRVASLIKGLATVLDIRAQFLEIFIEVSRGVLAGPRPRPAPSLAVHSNAEARLAREAQRALQSGAVGCRPGHRGNLHSKMELKLGDFAPAVGTL</sequence>
<name>A0A1Q9CNQ9_SYMMI</name>
<dbReference type="OrthoDB" id="427480at2759"/>
<dbReference type="InterPro" id="IPR004147">
    <property type="entry name" value="ABC1_dom"/>
</dbReference>
<dbReference type="EMBL" id="LSRX01001033">
    <property type="protein sequence ID" value="OLP84554.1"/>
    <property type="molecule type" value="Genomic_DNA"/>
</dbReference>
<dbReference type="SUPFAM" id="SSF56112">
    <property type="entry name" value="Protein kinase-like (PK-like)"/>
    <property type="match status" value="1"/>
</dbReference>
<dbReference type="InterPro" id="IPR011009">
    <property type="entry name" value="Kinase-like_dom_sf"/>
</dbReference>
<organism evidence="2 3">
    <name type="scientific">Symbiodinium microadriaticum</name>
    <name type="common">Dinoflagellate</name>
    <name type="synonym">Zooxanthella microadriatica</name>
    <dbReference type="NCBI Taxonomy" id="2951"/>
    <lineage>
        <taxon>Eukaryota</taxon>
        <taxon>Sar</taxon>
        <taxon>Alveolata</taxon>
        <taxon>Dinophyceae</taxon>
        <taxon>Suessiales</taxon>
        <taxon>Symbiodiniaceae</taxon>
        <taxon>Symbiodinium</taxon>
    </lineage>
</organism>
<dbReference type="PANTHER" id="PTHR43173">
    <property type="entry name" value="ABC1 FAMILY PROTEIN"/>
    <property type="match status" value="1"/>
</dbReference>
<dbReference type="PANTHER" id="PTHR43173:SF3">
    <property type="entry name" value="ABC1 FAMILY PROTEIN"/>
    <property type="match status" value="1"/>
</dbReference>
<evidence type="ECO:0000259" key="1">
    <source>
        <dbReference type="Pfam" id="PF03109"/>
    </source>
</evidence>
<dbReference type="Proteomes" id="UP000186817">
    <property type="component" value="Unassembled WGS sequence"/>
</dbReference>
<keyword evidence="2" id="KW-0418">Kinase</keyword>
<keyword evidence="3" id="KW-1185">Reference proteome</keyword>
<feature type="domain" description="ABC1 atypical kinase-like" evidence="1">
    <location>
        <begin position="57"/>
        <end position="176"/>
    </location>
</feature>
<dbReference type="GO" id="GO:0016301">
    <property type="term" value="F:kinase activity"/>
    <property type="evidence" value="ECO:0007669"/>
    <property type="project" value="UniProtKB-KW"/>
</dbReference>
<evidence type="ECO:0000313" key="2">
    <source>
        <dbReference type="EMBL" id="OLP84554.1"/>
    </source>
</evidence>
<dbReference type="CDD" id="cd05121">
    <property type="entry name" value="ABC1_ADCK3-like"/>
    <property type="match status" value="1"/>
</dbReference>
<protein>
    <submittedName>
        <fullName evidence="2">Putative aarF domain-containing protein kinase 1</fullName>
    </submittedName>
</protein>
<proteinExistence type="predicted"/>
<evidence type="ECO:0000313" key="3">
    <source>
        <dbReference type="Proteomes" id="UP000186817"/>
    </source>
</evidence>
<comment type="caution">
    <text evidence="2">The sequence shown here is derived from an EMBL/GenBank/DDBJ whole genome shotgun (WGS) entry which is preliminary data.</text>
</comment>
<keyword evidence="2" id="KW-0808">Transferase</keyword>
<dbReference type="InterPro" id="IPR051130">
    <property type="entry name" value="Mito_struct-func_regulator"/>
</dbReference>
<dbReference type="AlphaFoldDB" id="A0A1Q9CNQ9"/>
<feature type="domain" description="ABC1 atypical kinase-like" evidence="1">
    <location>
        <begin position="254"/>
        <end position="349"/>
    </location>
</feature>
<dbReference type="Pfam" id="PF03109">
    <property type="entry name" value="ABC1"/>
    <property type="match status" value="2"/>
</dbReference>
<gene>
    <name evidence="2" type="primary">Adck1</name>
    <name evidence="2" type="ORF">AK812_SmicGene34554</name>
</gene>
<reference evidence="2 3" key="1">
    <citation type="submission" date="2016-02" db="EMBL/GenBank/DDBJ databases">
        <title>Genome analysis of coral dinoflagellate symbionts highlights evolutionary adaptations to a symbiotic lifestyle.</title>
        <authorList>
            <person name="Aranda M."/>
            <person name="Li Y."/>
            <person name="Liew Y.J."/>
            <person name="Baumgarten S."/>
            <person name="Simakov O."/>
            <person name="Wilson M."/>
            <person name="Piel J."/>
            <person name="Ashoor H."/>
            <person name="Bougouffa S."/>
            <person name="Bajic V.B."/>
            <person name="Ryu T."/>
            <person name="Ravasi T."/>
            <person name="Bayer T."/>
            <person name="Micklem G."/>
            <person name="Kim H."/>
            <person name="Bhak J."/>
            <person name="Lajeunesse T.C."/>
            <person name="Voolstra C.R."/>
        </authorList>
    </citation>
    <scope>NUCLEOTIDE SEQUENCE [LARGE SCALE GENOMIC DNA]</scope>
    <source>
        <strain evidence="2 3">CCMP2467</strain>
    </source>
</reference>